<evidence type="ECO:0008006" key="3">
    <source>
        <dbReference type="Google" id="ProtNLM"/>
    </source>
</evidence>
<sequence length="155" mass="18201">MLEIERKWIVPVFPFQPSATFRKQRIAQFYHEGARYRSVEEKGLPEVFIKTVKTGQGLVREEIETDISREEINKIHADAGHPKCVVKERWFVKTGYSYHIVELDILSTGEMYAEVEFKTPYDAANFEPVSWFGEEVTDDLYHTNYEIFKRINGMS</sequence>
<evidence type="ECO:0000313" key="2">
    <source>
        <dbReference type="Proteomes" id="UP000005261"/>
    </source>
</evidence>
<proteinExistence type="predicted"/>
<dbReference type="Gene3D" id="2.40.320.10">
    <property type="entry name" value="Hypothetical Protein Pfu-838710-001"/>
    <property type="match status" value="1"/>
</dbReference>
<dbReference type="InterPro" id="IPR012042">
    <property type="entry name" value="NeuTTM/CthTTM-like"/>
</dbReference>
<dbReference type="RefSeq" id="YP_009217523.1">
    <property type="nucleotide sequence ID" value="NC_029000.1"/>
</dbReference>
<keyword evidence="2" id="KW-1185">Reference proteome</keyword>
<dbReference type="EMBL" id="JX306041">
    <property type="protein sequence ID" value="AFQ22603.1"/>
    <property type="molecule type" value="Genomic_DNA"/>
</dbReference>
<name>J7I4X5_9CAUD</name>
<dbReference type="GeneID" id="26643920"/>
<dbReference type="PIRSF" id="PIRSF016487">
    <property type="entry name" value="CYTH_UCP016487"/>
    <property type="match status" value="1"/>
</dbReference>
<reference evidence="1 2" key="1">
    <citation type="journal article" date="2012" name="J. Virol.">
        <title>Complete Genome Sequence of IME13, a Stenotrophomonas maltophilia Bacteriophage with Large Burst Size and Unique Plaque Polymorphism.</title>
        <authorList>
            <person name="Fan H."/>
            <person name="Huang Y."/>
            <person name="Mi Z."/>
            <person name="Yin X."/>
            <person name="Wang L."/>
            <person name="Fan H."/>
            <person name="Zhang Z."/>
            <person name="An X."/>
            <person name="Chen J."/>
            <person name="Tong Y."/>
        </authorList>
    </citation>
    <scope>NUCLEOTIDE SEQUENCE [LARGE SCALE GENOMIC DNA]</scope>
</reference>
<dbReference type="InterPro" id="IPR033469">
    <property type="entry name" value="CYTH-like_dom_sf"/>
</dbReference>
<dbReference type="SUPFAM" id="SSF55154">
    <property type="entry name" value="CYTH-like phosphatases"/>
    <property type="match status" value="1"/>
</dbReference>
<evidence type="ECO:0000313" key="1">
    <source>
        <dbReference type="EMBL" id="AFQ22603.1"/>
    </source>
</evidence>
<protein>
    <recommendedName>
        <fullName evidence="3">CYTH domain-containing protein</fullName>
    </recommendedName>
</protein>
<accession>J7I4X5</accession>
<dbReference type="Proteomes" id="UP000005261">
    <property type="component" value="Segment"/>
</dbReference>
<organism evidence="1 2">
    <name type="scientific">Stenotrophomonas phage IME13</name>
    <dbReference type="NCBI Taxonomy" id="1211280"/>
    <lineage>
        <taxon>Viruses</taxon>
        <taxon>Duplodnaviria</taxon>
        <taxon>Heunggongvirae</taxon>
        <taxon>Uroviricota</taxon>
        <taxon>Caudoviricetes</taxon>
        <taxon>Pantevenvirales</taxon>
        <taxon>Straboviridae</taxon>
        <taxon>Tulanevirus</taxon>
        <taxon>Tulanevirus ime13</taxon>
        <taxon>Tuaanevirus ime13</taxon>
    </lineage>
</organism>
<dbReference type="KEGG" id="vg:26643920"/>